<dbReference type="SUPFAM" id="SSF57903">
    <property type="entry name" value="FYVE/PHD zinc finger"/>
    <property type="match status" value="1"/>
</dbReference>
<keyword evidence="5" id="KW-0804">Transcription</keyword>
<evidence type="ECO:0000313" key="7">
    <source>
        <dbReference type="Proteomes" id="UP000087766"/>
    </source>
</evidence>
<dbReference type="PROSITE" id="PS01359">
    <property type="entry name" value="ZF_PHD_1"/>
    <property type="match status" value="1"/>
</dbReference>
<evidence type="ECO:0000256" key="4">
    <source>
        <dbReference type="ARBA" id="ARBA00023015"/>
    </source>
</evidence>
<protein>
    <submittedName>
        <fullName evidence="8">PHD finger protein At1g33420-like</fullName>
    </submittedName>
</protein>
<dbReference type="Pfam" id="PF00628">
    <property type="entry name" value="PHD"/>
    <property type="match status" value="1"/>
</dbReference>
<dbReference type="GO" id="GO:0008270">
    <property type="term" value="F:zinc ion binding"/>
    <property type="evidence" value="ECO:0007669"/>
    <property type="project" value="UniProtKB-KW"/>
</dbReference>
<dbReference type="STRING" id="3916.A0A1S3TK95"/>
<accession>A0A1S3TK95</accession>
<dbReference type="PANTHER" id="PTHR46201:SF6">
    <property type="entry name" value="PHD FINGER PLANT-LIKE PROTEIN"/>
    <property type="match status" value="1"/>
</dbReference>
<evidence type="ECO:0000256" key="3">
    <source>
        <dbReference type="ARBA" id="ARBA00022833"/>
    </source>
</evidence>
<keyword evidence="1" id="KW-0479">Metal-binding</keyword>
<dbReference type="InterPro" id="IPR019787">
    <property type="entry name" value="Znf_PHD-finger"/>
</dbReference>
<dbReference type="PANTHER" id="PTHR46201">
    <property type="entry name" value="PHD FINGER PROTEIN MALE MEIOCYTE DEATH 1-RELATED"/>
    <property type="match status" value="1"/>
</dbReference>
<evidence type="ECO:0000256" key="1">
    <source>
        <dbReference type="ARBA" id="ARBA00022723"/>
    </source>
</evidence>
<evidence type="ECO:0000256" key="5">
    <source>
        <dbReference type="ARBA" id="ARBA00023163"/>
    </source>
</evidence>
<dbReference type="SMART" id="SM00249">
    <property type="entry name" value="PHD"/>
    <property type="match status" value="1"/>
</dbReference>
<dbReference type="InterPro" id="IPR059080">
    <property type="entry name" value="WHD_PTC1"/>
</dbReference>
<gene>
    <name evidence="8" type="primary">LOC106756327</name>
</gene>
<dbReference type="CDD" id="cd15556">
    <property type="entry name" value="PHD_MMD1_like"/>
    <property type="match status" value="1"/>
</dbReference>
<keyword evidence="7" id="KW-1185">Reference proteome</keyword>
<name>A0A1S3TK95_VIGRR</name>
<dbReference type="Pfam" id="PF25565">
    <property type="entry name" value="Ubiquitin_At1g33420"/>
    <property type="match status" value="1"/>
</dbReference>
<dbReference type="Gene3D" id="3.30.40.10">
    <property type="entry name" value="Zinc/RING finger domain, C3HC4 (zinc finger)"/>
    <property type="match status" value="1"/>
</dbReference>
<organism evidence="7 8">
    <name type="scientific">Vigna radiata var. radiata</name>
    <name type="common">Mung bean</name>
    <name type="synonym">Phaseolus aureus</name>
    <dbReference type="NCBI Taxonomy" id="3916"/>
    <lineage>
        <taxon>Eukaryota</taxon>
        <taxon>Viridiplantae</taxon>
        <taxon>Streptophyta</taxon>
        <taxon>Embryophyta</taxon>
        <taxon>Tracheophyta</taxon>
        <taxon>Spermatophyta</taxon>
        <taxon>Magnoliopsida</taxon>
        <taxon>eudicotyledons</taxon>
        <taxon>Gunneridae</taxon>
        <taxon>Pentapetalae</taxon>
        <taxon>rosids</taxon>
        <taxon>fabids</taxon>
        <taxon>Fabales</taxon>
        <taxon>Fabaceae</taxon>
        <taxon>Papilionoideae</taxon>
        <taxon>50 kb inversion clade</taxon>
        <taxon>NPAAA clade</taxon>
        <taxon>indigoferoid/millettioid clade</taxon>
        <taxon>Phaseoleae</taxon>
        <taxon>Vigna</taxon>
    </lineage>
</organism>
<dbReference type="InterPro" id="IPR058054">
    <property type="entry name" value="Znf_MS1-like"/>
</dbReference>
<reference evidence="8" key="2">
    <citation type="submission" date="2025-08" db="UniProtKB">
        <authorList>
            <consortium name="RefSeq"/>
        </authorList>
    </citation>
    <scope>IDENTIFICATION</scope>
    <source>
        <tissue evidence="8">Leaf</tissue>
    </source>
</reference>
<evidence type="ECO:0000259" key="6">
    <source>
        <dbReference type="SMART" id="SM00249"/>
    </source>
</evidence>
<dbReference type="InterPro" id="IPR001965">
    <property type="entry name" value="Znf_PHD"/>
</dbReference>
<dbReference type="InterPro" id="IPR013083">
    <property type="entry name" value="Znf_RING/FYVE/PHD"/>
</dbReference>
<dbReference type="InterPro" id="IPR011011">
    <property type="entry name" value="Znf_FYVE_PHD"/>
</dbReference>
<dbReference type="Proteomes" id="UP000087766">
    <property type="component" value="Chromosome 2"/>
</dbReference>
<dbReference type="InterPro" id="IPR019786">
    <property type="entry name" value="Zinc_finger_PHD-type_CS"/>
</dbReference>
<evidence type="ECO:0000256" key="2">
    <source>
        <dbReference type="ARBA" id="ARBA00022771"/>
    </source>
</evidence>
<keyword evidence="4" id="KW-0805">Transcription regulation</keyword>
<dbReference type="Pfam" id="PF25874">
    <property type="entry name" value="WHD_plant_repro"/>
    <property type="match status" value="1"/>
</dbReference>
<dbReference type="RefSeq" id="XP_014494199.1">
    <property type="nucleotide sequence ID" value="XM_014638713.2"/>
</dbReference>
<dbReference type="GeneID" id="106756327"/>
<dbReference type="AlphaFoldDB" id="A0A1S3TK95"/>
<evidence type="ECO:0000313" key="8">
    <source>
        <dbReference type="RefSeq" id="XP_014494199.1"/>
    </source>
</evidence>
<dbReference type="OrthoDB" id="436852at2759"/>
<feature type="domain" description="Zinc finger PHD-type" evidence="6">
    <location>
        <begin position="611"/>
        <end position="657"/>
    </location>
</feature>
<dbReference type="KEGG" id="vra:106756327"/>
<keyword evidence="3" id="KW-0862">Zinc</keyword>
<reference evidence="7" key="1">
    <citation type="journal article" date="2014" name="Nat. Commun.">
        <title>Genome sequence of mungbean and insights into evolution within Vigna species.</title>
        <authorList>
            <person name="Kang Y.J."/>
            <person name="Kim S.K."/>
            <person name="Kim M.Y."/>
            <person name="Lestari P."/>
            <person name="Kim K.H."/>
            <person name="Ha B.K."/>
            <person name="Jun T.H."/>
            <person name="Hwang W.J."/>
            <person name="Lee T."/>
            <person name="Lee J."/>
            <person name="Shim S."/>
            <person name="Yoon M.Y."/>
            <person name="Jang Y.E."/>
            <person name="Han K.S."/>
            <person name="Taeprayoon P."/>
            <person name="Yoon N."/>
            <person name="Somta P."/>
            <person name="Tanya P."/>
            <person name="Kim K.S."/>
            <person name="Gwag J.G."/>
            <person name="Moon J.K."/>
            <person name="Lee Y.H."/>
            <person name="Park B.S."/>
            <person name="Bombarely A."/>
            <person name="Doyle J.J."/>
            <person name="Jackson S.A."/>
            <person name="Schafleitner R."/>
            <person name="Srinives P."/>
            <person name="Varshney R.K."/>
            <person name="Lee S.H."/>
        </authorList>
    </citation>
    <scope>NUCLEOTIDE SEQUENCE [LARGE SCALE GENOMIC DNA]</scope>
    <source>
        <strain evidence="7">cv. VC1973A</strain>
    </source>
</reference>
<proteinExistence type="predicted"/>
<keyword evidence="2" id="KW-0863">Zinc-finger</keyword>
<dbReference type="InterPro" id="IPR057765">
    <property type="entry name" value="MS1-like_ubiquitin"/>
</dbReference>
<sequence>MVVNERPSKRMKRRVTADLYDFLTFPATSDASSGQPFRTCVQRFLSDHARITFPPSLFPSLMTWQILFRVGDLVDGPDLSPSVVTLDIVEEDVTRSRSSVYCDQCRVVGWSGHPVCRKRYHFIIRAASNAIEPYQRPCSRCGNLLQLSETSCKSCNFAITADDLEDWVYLQIEDNTHLLHGVVHSNGYGHLLTLSGREGGSKLLSGSDIMDFWDRLCTSISVRKVSVMDLSKKFGLEYRLLHAITKGHSWYGNWAYEFGTGSYALTQDAYKNAVNTLSSMPLSSFSFHGRGPRSRLECIISLYQSLAETELLNIQDLFSFLLMLIRECRKPIAMRTFKQTSNLLCTWTGKDVEEVQCALVKVLIASGACTESKWVTRRALKGAVCRGVSSPELLDYCLKHFPGKLAANGMVVCSRCNPVSCAIEFRLGPRSNGLNTCSSYPTEGQLISDLTFLFDSIIHPDKMMSYRPRIMRKRVADSARKLLDCKQFMKDYKPYEMAIELPSVIRLWCHVELSDQPKDDPSPPPELIVLPLNATVAELKSEATSAFQEVYAMYKRFQAEELLGYGSISDSLTVKFLLGTSGSVRIQGKCPAKHGLSRFRMERGTEVWKVDCTCGAKDDDGEKMLACDTCGVWQHTRCAGIDNSDGMPSKFVCMRCVNLYREETKRSPTSGEEPNGTCIFNSSCRDEAAARDCPTVSCNITVNFGVR</sequence>